<evidence type="ECO:0008006" key="3">
    <source>
        <dbReference type="Google" id="ProtNLM"/>
    </source>
</evidence>
<reference evidence="1 2" key="1">
    <citation type="journal article" date="2023" name="Microbiol. Resour. Announc.">
        <title>Complete Genome Sequence of Imperialibacter roseus strain P4T.</title>
        <authorList>
            <person name="Tizabi D.R."/>
            <person name="Bachvaroff T."/>
            <person name="Hill R.T."/>
        </authorList>
    </citation>
    <scope>NUCLEOTIDE SEQUENCE [LARGE SCALE GENOMIC DNA]</scope>
    <source>
        <strain evidence="1 2">P4T</strain>
    </source>
</reference>
<name>A0ABZ0IJ93_9BACT</name>
<gene>
    <name evidence="1" type="ORF">RT717_18625</name>
</gene>
<organism evidence="1 2">
    <name type="scientific">Imperialibacter roseus</name>
    <dbReference type="NCBI Taxonomy" id="1324217"/>
    <lineage>
        <taxon>Bacteria</taxon>
        <taxon>Pseudomonadati</taxon>
        <taxon>Bacteroidota</taxon>
        <taxon>Cytophagia</taxon>
        <taxon>Cytophagales</taxon>
        <taxon>Flammeovirgaceae</taxon>
        <taxon>Imperialibacter</taxon>
    </lineage>
</organism>
<evidence type="ECO:0000313" key="1">
    <source>
        <dbReference type="EMBL" id="WOK05100.1"/>
    </source>
</evidence>
<accession>A0ABZ0IJ93</accession>
<protein>
    <recommendedName>
        <fullName evidence="3">Transposase</fullName>
    </recommendedName>
</protein>
<proteinExistence type="predicted"/>
<keyword evidence="2" id="KW-1185">Reference proteome</keyword>
<sequence length="66" mass="7607">MSKVILSKKSIKEQQAERMNRFLSLSAEEKLAFLLKLNSYAAMMKREPLKRPQGKGLLITKQVKND</sequence>
<dbReference type="Proteomes" id="UP001302349">
    <property type="component" value="Chromosome"/>
</dbReference>
<evidence type="ECO:0000313" key="2">
    <source>
        <dbReference type="Proteomes" id="UP001302349"/>
    </source>
</evidence>
<dbReference type="RefSeq" id="WP_317487893.1">
    <property type="nucleotide sequence ID" value="NZ_CP136051.1"/>
</dbReference>
<dbReference type="EMBL" id="CP136051">
    <property type="protein sequence ID" value="WOK05100.1"/>
    <property type="molecule type" value="Genomic_DNA"/>
</dbReference>